<dbReference type="EMBL" id="GU568025">
    <property type="protein sequence ID" value="ADI23836.1"/>
    <property type="molecule type" value="Genomic_DNA"/>
</dbReference>
<protein>
    <submittedName>
        <fullName evidence="1">Uncharacterized protein</fullName>
    </submittedName>
</protein>
<dbReference type="AlphaFoldDB" id="E7C8R2"/>
<organism evidence="1">
    <name type="scientific">uncultured gamma proteobacterium HF4000_48E10</name>
    <dbReference type="NCBI Taxonomy" id="723583"/>
    <lineage>
        <taxon>Bacteria</taxon>
        <taxon>Pseudomonadati</taxon>
        <taxon>Pseudomonadota</taxon>
        <taxon>Gammaproteobacteria</taxon>
        <taxon>environmental samples</taxon>
    </lineage>
</organism>
<reference evidence="1" key="1">
    <citation type="submission" date="2010-01" db="EMBL/GenBank/DDBJ databases">
        <title>Genome fragments of uncultured bacteria from the North Pacific subtropical Gyre.</title>
        <authorList>
            <person name="Pham V.D."/>
            <person name="Delong E.F."/>
        </authorList>
    </citation>
    <scope>NUCLEOTIDE SEQUENCE</scope>
</reference>
<proteinExistence type="predicted"/>
<accession>E7C8R2</accession>
<name>E7C8R2_9GAMM</name>
<sequence>MQRLTPDIFELTDSIPENINWAVKSVFASALFAPPSDDGMSATDSDDVRARVIEATCLVEVTGPAQ</sequence>
<evidence type="ECO:0000313" key="1">
    <source>
        <dbReference type="EMBL" id="ADI23836.1"/>
    </source>
</evidence>